<feature type="transmembrane region" description="Helical" evidence="1">
    <location>
        <begin position="93"/>
        <end position="116"/>
    </location>
</feature>
<gene>
    <name evidence="2" type="ORF">KEH51_04860</name>
</gene>
<feature type="transmembrane region" description="Helical" evidence="1">
    <location>
        <begin position="12"/>
        <end position="29"/>
    </location>
</feature>
<dbReference type="Proteomes" id="UP000680045">
    <property type="component" value="Unassembled WGS sequence"/>
</dbReference>
<dbReference type="InterPro" id="IPR010773">
    <property type="entry name" value="Mycophage_PG1_Gp7"/>
</dbReference>
<keyword evidence="1" id="KW-0472">Membrane</keyword>
<reference evidence="2" key="1">
    <citation type="submission" date="2021-04" db="EMBL/GenBank/DDBJ databases">
        <title>Whole genome sequencing of Enterococci isolates from hospitalized patients.</title>
        <authorList>
            <person name="Ogoti B.M."/>
            <person name="Onyambu F.G."/>
        </authorList>
    </citation>
    <scope>NUCLEOTIDE SEQUENCE</scope>
    <source>
        <strain evidence="2">242</strain>
    </source>
</reference>
<dbReference type="AlphaFoldDB" id="A0A941FMF5"/>
<dbReference type="EMBL" id="JAGTPW010000006">
    <property type="protein sequence ID" value="MBR8644200.1"/>
    <property type="molecule type" value="Genomic_DNA"/>
</dbReference>
<evidence type="ECO:0000256" key="1">
    <source>
        <dbReference type="SAM" id="Phobius"/>
    </source>
</evidence>
<keyword evidence="1" id="KW-1133">Transmembrane helix</keyword>
<accession>A0A941FMF5</accession>
<name>A0A941FMF5_9BACI</name>
<sequence>MLNVSPQSEFTLFIILGLASFRLTRLIVFDKIMEPAAALFKEIEEKNEEGIVEIFLMPKEKGLLGWIGQLLSCFWCVGVWVSLFLVFLYIQHWFIGDVLILILAVAAVGAIIEVIISKIMDI</sequence>
<comment type="caution">
    <text evidence="2">The sequence shown here is derived from an EMBL/GenBank/DDBJ whole genome shotgun (WGS) entry which is preliminary data.</text>
</comment>
<protein>
    <submittedName>
        <fullName evidence="2">DUF1360 domain-containing protein</fullName>
    </submittedName>
</protein>
<evidence type="ECO:0000313" key="2">
    <source>
        <dbReference type="EMBL" id="MBR8644200.1"/>
    </source>
</evidence>
<proteinExistence type="predicted"/>
<organism evidence="2 3">
    <name type="scientific">Peribacillus frigoritolerans</name>
    <dbReference type="NCBI Taxonomy" id="450367"/>
    <lineage>
        <taxon>Bacteria</taxon>
        <taxon>Bacillati</taxon>
        <taxon>Bacillota</taxon>
        <taxon>Bacilli</taxon>
        <taxon>Bacillales</taxon>
        <taxon>Bacillaceae</taxon>
        <taxon>Peribacillus</taxon>
    </lineage>
</organism>
<dbReference type="Pfam" id="PF07098">
    <property type="entry name" value="DUF1360"/>
    <property type="match status" value="1"/>
</dbReference>
<evidence type="ECO:0000313" key="3">
    <source>
        <dbReference type="Proteomes" id="UP000680045"/>
    </source>
</evidence>
<feature type="transmembrane region" description="Helical" evidence="1">
    <location>
        <begin position="63"/>
        <end position="87"/>
    </location>
</feature>
<keyword evidence="1" id="KW-0812">Transmembrane</keyword>